<dbReference type="EMBL" id="VPFD01000007">
    <property type="protein sequence ID" value="TXG00411.1"/>
    <property type="molecule type" value="Genomic_DNA"/>
</dbReference>
<evidence type="ECO:0000313" key="4">
    <source>
        <dbReference type="Proteomes" id="UP000321413"/>
    </source>
</evidence>
<keyword evidence="1" id="KW-0812">Transmembrane</keyword>
<evidence type="ECO:0000313" key="3">
    <source>
        <dbReference type="EMBL" id="TXG00411.1"/>
    </source>
</evidence>
<organism evidence="3 4">
    <name type="scientific">Massilia arenae</name>
    <dbReference type="NCBI Taxonomy" id="2603288"/>
    <lineage>
        <taxon>Bacteria</taxon>
        <taxon>Pseudomonadati</taxon>
        <taxon>Pseudomonadota</taxon>
        <taxon>Betaproteobacteria</taxon>
        <taxon>Burkholderiales</taxon>
        <taxon>Oxalobacteraceae</taxon>
        <taxon>Telluria group</taxon>
        <taxon>Massilia</taxon>
    </lineage>
</organism>
<name>A0A5C7FVE3_9BURK</name>
<evidence type="ECO:0000259" key="2">
    <source>
        <dbReference type="Pfam" id="PF18426"/>
    </source>
</evidence>
<gene>
    <name evidence="3" type="ORF">FVD38_08585</name>
</gene>
<reference evidence="3 4" key="1">
    <citation type="submission" date="2019-08" db="EMBL/GenBank/DDBJ databases">
        <title>Massilia golmudensis sp. nov., isolated from sand in the Qinghai-Tibetan Plateau.</title>
        <authorList>
            <person name="Zhang B."/>
        </authorList>
    </citation>
    <scope>NUCLEOTIDE SEQUENCE [LARGE SCALE GENOMIC DNA]</scope>
    <source>
        <strain evidence="3 4">GEM5</strain>
    </source>
</reference>
<accession>A0A5C7FVE3</accession>
<comment type="caution">
    <text evidence="3">The sequence shown here is derived from an EMBL/GenBank/DDBJ whole genome shotgun (WGS) entry which is preliminary data.</text>
</comment>
<evidence type="ECO:0000256" key="1">
    <source>
        <dbReference type="SAM" id="Phobius"/>
    </source>
</evidence>
<proteinExistence type="predicted"/>
<dbReference type="Proteomes" id="UP000321413">
    <property type="component" value="Unassembled WGS sequence"/>
</dbReference>
<keyword evidence="1" id="KW-0472">Membrane</keyword>
<keyword evidence="1" id="KW-1133">Transmembrane helix</keyword>
<keyword evidence="4" id="KW-1185">Reference proteome</keyword>
<feature type="domain" description="Tle cognate immunity protein 4 C-terminal" evidence="2">
    <location>
        <begin position="186"/>
        <end position="353"/>
    </location>
</feature>
<dbReference type="InterPro" id="IPR041290">
    <property type="entry name" value="Tli4_C"/>
</dbReference>
<dbReference type="AlphaFoldDB" id="A0A5C7FVE3"/>
<protein>
    <recommendedName>
        <fullName evidence="2">Tle cognate immunity protein 4 C-terminal domain-containing protein</fullName>
    </recommendedName>
</protein>
<dbReference type="RefSeq" id="WP_147934427.1">
    <property type="nucleotide sequence ID" value="NZ_VPFD01000007.1"/>
</dbReference>
<sequence length="466" mass="52148">MKKFSLDQNSWIVALVASVAVAVVASYAFRYFTGDFMNNSSERVVAMFEKTRLACFGRFVISVPEDTVIIHGVAQLDGNFNVKRGKAKNIDEVTSSRLQEAEEEREYLSASQIKDLPLVGEVIDGLLPGQKLVFGARGSIGYTIHSYMPLGSDLFVLEVDDELNVKSRVQEMNRFASQLRLRRNSEIPGAPGFCVDGGVVDIQPEYENTAFGLHFKEFPDVRFSIRMRKNRDYLQESSSPSALRKSAKERASVIQLASFFARITTLREGRRQLNGWEGEEILTRRPEYKDDTDAHEFRFFSVGQRHDALHPLLDIRMDTGVRENARASVRPSLTDEAALVLWDKLLPTIRVRQPSDATPPNAPSSTVSLGSVMKSGDICPQSGWWECLEKRKIEGERRRFFKAGDKLSPVLADGGASLWNTLIGNTHQIATVEWKLLEYDPSSAFSVDTKSAGIPQADNDTKENDA</sequence>
<feature type="transmembrane region" description="Helical" evidence="1">
    <location>
        <begin position="12"/>
        <end position="32"/>
    </location>
</feature>
<dbReference type="Pfam" id="PF18426">
    <property type="entry name" value="Tli4_C"/>
    <property type="match status" value="1"/>
</dbReference>